<dbReference type="EMBL" id="GBEZ01014829">
    <property type="protein sequence ID" value="JAC71279.1"/>
    <property type="molecule type" value="Transcribed_RNA"/>
</dbReference>
<feature type="non-terminal residue" evidence="1">
    <location>
        <position position="1"/>
    </location>
</feature>
<accession>A0A061RKJ7</accession>
<gene>
    <name evidence="1" type="ORF">TSPGSL018_2278</name>
</gene>
<name>A0A061RKJ7_9CHLO</name>
<evidence type="ECO:0008006" key="2">
    <source>
        <dbReference type="Google" id="ProtNLM"/>
    </source>
</evidence>
<reference evidence="1" key="1">
    <citation type="submission" date="2014-05" db="EMBL/GenBank/DDBJ databases">
        <title>The transcriptome of the halophilic microalga Tetraselmis sp. GSL018 isolated from the Great Salt Lake, Utah.</title>
        <authorList>
            <person name="Jinkerson R.E."/>
            <person name="D'Adamo S."/>
            <person name="Posewitz M.C."/>
        </authorList>
    </citation>
    <scope>NUCLEOTIDE SEQUENCE</scope>
    <source>
        <strain evidence="1">GSL018</strain>
    </source>
</reference>
<organism evidence="1">
    <name type="scientific">Tetraselmis sp. GSL018</name>
    <dbReference type="NCBI Taxonomy" id="582737"/>
    <lineage>
        <taxon>Eukaryota</taxon>
        <taxon>Viridiplantae</taxon>
        <taxon>Chlorophyta</taxon>
        <taxon>core chlorophytes</taxon>
        <taxon>Chlorodendrophyceae</taxon>
        <taxon>Chlorodendrales</taxon>
        <taxon>Chlorodendraceae</taxon>
        <taxon>Tetraselmis</taxon>
    </lineage>
</organism>
<dbReference type="InterPro" id="IPR011989">
    <property type="entry name" value="ARM-like"/>
</dbReference>
<dbReference type="AlphaFoldDB" id="A0A061RKJ7"/>
<proteinExistence type="predicted"/>
<sequence length="354" mass="36215">RDFAGPSRSRTRRGVLLAGGCEAPRRRRIGGDCAGFAMAAARATAAALRADSAAVVPALDDVLRSCLDALERASPPLGGKDATAAAAALMRLLSAAVEVCGGWNWSGGWECMAASGDAAEPEAAQARVVSALRRMGSSAIARSLESPAVADEVPDLSMAVCAVDVSFARFCVPALPQRLAAEAAPEMIGGALRRAAACCACNHKGAALAGLTSCSAFIKLGDSSSEAARGAVLSHGMVVAWGLLGTLLGPSPLSRVHKVASVLGELVSLVAAAVGSPDSAASTVRSWLSDAMDSVPRCRLLPGERSAALEEWGPLLAAIALVSLRRPCPDTGADGDGRNVQRLKRALRAFVERR</sequence>
<evidence type="ECO:0000313" key="1">
    <source>
        <dbReference type="EMBL" id="JAC71279.1"/>
    </source>
</evidence>
<protein>
    <recommendedName>
        <fullName evidence="2">MMS19 nucleotide excision repair protein</fullName>
    </recommendedName>
</protein>
<dbReference type="Gene3D" id="1.25.10.10">
    <property type="entry name" value="Leucine-rich Repeat Variant"/>
    <property type="match status" value="1"/>
</dbReference>